<dbReference type="Proteomes" id="UP000285232">
    <property type="component" value="Unassembled WGS sequence"/>
</dbReference>
<protein>
    <submittedName>
        <fullName evidence="1">Uncharacterized protein</fullName>
    </submittedName>
</protein>
<evidence type="ECO:0000313" key="2">
    <source>
        <dbReference type="Proteomes" id="UP000285232"/>
    </source>
</evidence>
<gene>
    <name evidence="1" type="ORF">D6201_11950</name>
</gene>
<name>A0A419RVZ4_9SPHN</name>
<evidence type="ECO:0000313" key="1">
    <source>
        <dbReference type="EMBL" id="RJY09965.1"/>
    </source>
</evidence>
<dbReference type="RefSeq" id="WP_120048975.1">
    <property type="nucleotide sequence ID" value="NZ_RAHX01000001.1"/>
</dbReference>
<keyword evidence="2" id="KW-1185">Reference proteome</keyword>
<comment type="caution">
    <text evidence="1">The sequence shown here is derived from an EMBL/GenBank/DDBJ whole genome shotgun (WGS) entry which is preliminary data.</text>
</comment>
<reference evidence="1 2" key="1">
    <citation type="journal article" date="2017" name="Int. J. Syst. Evol. Microbiol.">
        <title>Erythrobacter aquimixticola sp. nov., isolated from the junction between the ocean and a freshwater spring.</title>
        <authorList>
            <person name="Park S."/>
            <person name="Jung Y.T."/>
            <person name="Choi S.J."/>
            <person name="Yoon J.H."/>
        </authorList>
    </citation>
    <scope>NUCLEOTIDE SEQUENCE [LARGE SCALE GENOMIC DNA]</scope>
    <source>
        <strain evidence="1 2">JSSK-14</strain>
    </source>
</reference>
<organism evidence="1 2">
    <name type="scientific">Aurantiacibacter aquimixticola</name>
    <dbReference type="NCBI Taxonomy" id="1958945"/>
    <lineage>
        <taxon>Bacteria</taxon>
        <taxon>Pseudomonadati</taxon>
        <taxon>Pseudomonadota</taxon>
        <taxon>Alphaproteobacteria</taxon>
        <taxon>Sphingomonadales</taxon>
        <taxon>Erythrobacteraceae</taxon>
        <taxon>Aurantiacibacter</taxon>
    </lineage>
</organism>
<accession>A0A419RVZ4</accession>
<sequence>MPKANHLTDRIADAMNDDSAETMPGPSPNPATNLLIYNILLRGVGRLSRQTVEKALLGRKYGKDFAKDAVENRSLLHAVAAYGVTKYATKSVPGFLLVSTGLLAKTLFDRSQGRRAAIRSGQKTLEKQADPDSAI</sequence>
<dbReference type="EMBL" id="RAHX01000001">
    <property type="protein sequence ID" value="RJY09965.1"/>
    <property type="molecule type" value="Genomic_DNA"/>
</dbReference>
<proteinExistence type="predicted"/>
<dbReference type="AlphaFoldDB" id="A0A419RVZ4"/>
<dbReference type="OrthoDB" id="7391946at2"/>